<dbReference type="Gene3D" id="3.40.50.720">
    <property type="entry name" value="NAD(P)-binding Rossmann-like Domain"/>
    <property type="match status" value="1"/>
</dbReference>
<dbReference type="PANTHER" id="PTHR24320">
    <property type="entry name" value="RETINOL DEHYDROGENASE"/>
    <property type="match status" value="1"/>
</dbReference>
<sequence>MSKSPFASRTALVTGATSGLGLELTRRLVDAGATVIMHAPDQASGDAALEELVKGGAEPLRLRLVTADFSNMEEVAAFAGALTRTVPTLDLLVNNAAIRGPERRTLTLDGHELTFQINYLAPYVLTKALVPALTAARGRVVNMSSAMHRGGNLGWGDLDRKKGYYLALPVYAQSKLALTMFTRTFADEQAGVLTVVSADPGTMRTGMLSFYGHVGRPATEVAAELIQLCDPAPRSRHRRALRPPRTRDARRAGGQRDRPRPPGQTHRPAHRNPLTGASSHRACRVSAGVRPVSGRWQTGR</sequence>
<evidence type="ECO:0000256" key="1">
    <source>
        <dbReference type="ARBA" id="ARBA00006484"/>
    </source>
</evidence>
<dbReference type="InterPro" id="IPR036291">
    <property type="entry name" value="NAD(P)-bd_dom_sf"/>
</dbReference>
<protein>
    <submittedName>
        <fullName evidence="5">SDR family NAD(P)-dependent oxidoreductase</fullName>
    </submittedName>
</protein>
<evidence type="ECO:0000256" key="2">
    <source>
        <dbReference type="ARBA" id="ARBA00023002"/>
    </source>
</evidence>
<keyword evidence="6" id="KW-1185">Reference proteome</keyword>
<feature type="region of interest" description="Disordered" evidence="4">
    <location>
        <begin position="233"/>
        <end position="300"/>
    </location>
</feature>
<feature type="compositionally biased region" description="Basic residues" evidence="4">
    <location>
        <begin position="234"/>
        <end position="244"/>
    </location>
</feature>
<evidence type="ECO:0000313" key="6">
    <source>
        <dbReference type="Proteomes" id="UP000683310"/>
    </source>
</evidence>
<organism evidence="5 6">
    <name type="scientific">Nocardia tengchongensis</name>
    <dbReference type="NCBI Taxonomy" id="2055889"/>
    <lineage>
        <taxon>Bacteria</taxon>
        <taxon>Bacillati</taxon>
        <taxon>Actinomycetota</taxon>
        <taxon>Actinomycetes</taxon>
        <taxon>Mycobacteriales</taxon>
        <taxon>Nocardiaceae</taxon>
        <taxon>Nocardia</taxon>
    </lineage>
</organism>
<dbReference type="PRINTS" id="PR00080">
    <property type="entry name" value="SDRFAMILY"/>
</dbReference>
<proteinExistence type="inferred from homology"/>
<evidence type="ECO:0000256" key="4">
    <source>
        <dbReference type="SAM" id="MobiDB-lite"/>
    </source>
</evidence>
<dbReference type="Pfam" id="PF00106">
    <property type="entry name" value="adh_short"/>
    <property type="match status" value="1"/>
</dbReference>
<name>A0ABX8CNI9_9NOCA</name>
<dbReference type="InterPro" id="IPR020904">
    <property type="entry name" value="Sc_DH/Rdtase_CS"/>
</dbReference>
<dbReference type="SUPFAM" id="SSF51735">
    <property type="entry name" value="NAD(P)-binding Rossmann-fold domains"/>
    <property type="match status" value="1"/>
</dbReference>
<gene>
    <name evidence="5" type="ORF">KHQ06_33690</name>
</gene>
<keyword evidence="2" id="KW-0560">Oxidoreductase</keyword>
<reference evidence="5 6" key="1">
    <citation type="submission" date="2021-04" db="EMBL/GenBank/DDBJ databases">
        <title>Nocardia tengchongensis.</title>
        <authorList>
            <person name="Zhuang k."/>
            <person name="Ran Y."/>
            <person name="Li W."/>
        </authorList>
    </citation>
    <scope>NUCLEOTIDE SEQUENCE [LARGE SCALE GENOMIC DNA]</scope>
    <source>
        <strain evidence="5 6">CFH S0057</strain>
    </source>
</reference>
<dbReference type="EMBL" id="CP074371">
    <property type="protein sequence ID" value="QVI20967.1"/>
    <property type="molecule type" value="Genomic_DNA"/>
</dbReference>
<feature type="compositionally biased region" description="Basic and acidic residues" evidence="4">
    <location>
        <begin position="245"/>
        <end position="260"/>
    </location>
</feature>
<dbReference type="InterPro" id="IPR002347">
    <property type="entry name" value="SDR_fam"/>
</dbReference>
<accession>A0ABX8CNI9</accession>
<comment type="similarity">
    <text evidence="1 3">Belongs to the short-chain dehydrogenases/reductases (SDR) family.</text>
</comment>
<evidence type="ECO:0000313" key="5">
    <source>
        <dbReference type="EMBL" id="QVI20967.1"/>
    </source>
</evidence>
<dbReference type="Proteomes" id="UP000683310">
    <property type="component" value="Chromosome"/>
</dbReference>
<dbReference type="PRINTS" id="PR00081">
    <property type="entry name" value="GDHRDH"/>
</dbReference>
<dbReference type="PROSITE" id="PS00061">
    <property type="entry name" value="ADH_SHORT"/>
    <property type="match status" value="1"/>
</dbReference>
<evidence type="ECO:0000256" key="3">
    <source>
        <dbReference type="RuleBase" id="RU000363"/>
    </source>
</evidence>
<dbReference type="PANTHER" id="PTHR24320:SF148">
    <property type="entry name" value="NAD(P)-BINDING ROSSMANN-FOLD SUPERFAMILY PROTEIN"/>
    <property type="match status" value="1"/>
</dbReference>